<dbReference type="EnsemblPlants" id="evm.model.07.907">
    <property type="protein sequence ID" value="cds.evm.model.07.907"/>
    <property type="gene ID" value="evm.TU.07.907"/>
</dbReference>
<dbReference type="EMBL" id="UZAU01000650">
    <property type="status" value="NOT_ANNOTATED_CDS"/>
    <property type="molecule type" value="Genomic_DNA"/>
</dbReference>
<dbReference type="InterPro" id="IPR012340">
    <property type="entry name" value="NA-bd_OB-fold"/>
</dbReference>
<proteinExistence type="predicted"/>
<sequence length="168" mass="18502">MNYELAALKVFCEHLKKAHEISSPSQKTMSIGGILFQRAWLQGVLVSVSNNGDHLLLDDGTGLIQLSPLADSRVQPWKIGMYVMVVGGYVVCPDDYPMIKYLPPKVSPCPQGEMRKLRLNGAEILPSGQKGRSIRAWLSYQEAKSMLVDRLPKLLAALRHGAPDESAS</sequence>
<dbReference type="GO" id="GO:0043007">
    <property type="term" value="P:maintenance of rDNA"/>
    <property type="evidence" value="ECO:0007669"/>
    <property type="project" value="TreeGrafter"/>
</dbReference>
<evidence type="ECO:0000313" key="1">
    <source>
        <dbReference type="EnsemblPlants" id="cds.evm.model.07.907"/>
    </source>
</evidence>
<reference evidence="1" key="2">
    <citation type="submission" date="2021-03" db="UniProtKB">
        <authorList>
            <consortium name="EnsemblPlants"/>
        </authorList>
    </citation>
    <scope>IDENTIFICATION</scope>
</reference>
<dbReference type="Gramene" id="evm.model.07.907">
    <property type="protein sequence ID" value="cds.evm.model.07.907"/>
    <property type="gene ID" value="evm.TU.07.907"/>
</dbReference>
<dbReference type="GO" id="GO:0033045">
    <property type="term" value="P:regulation of sister chromatid segregation"/>
    <property type="evidence" value="ECO:0007669"/>
    <property type="project" value="TreeGrafter"/>
</dbReference>
<name>A0A803Q6Z3_CANSA</name>
<dbReference type="GO" id="GO:2000042">
    <property type="term" value="P:negative regulation of double-strand break repair via homologous recombination"/>
    <property type="evidence" value="ECO:0007669"/>
    <property type="project" value="TreeGrafter"/>
</dbReference>
<dbReference type="Pfam" id="PF16100">
    <property type="entry name" value="RMI2"/>
    <property type="match status" value="1"/>
</dbReference>
<reference evidence="1" key="1">
    <citation type="submission" date="2018-11" db="EMBL/GenBank/DDBJ databases">
        <authorList>
            <person name="Grassa J C."/>
        </authorList>
    </citation>
    <scope>NUCLEOTIDE SEQUENCE [LARGE SCALE GENOMIC DNA]</scope>
</reference>
<dbReference type="Proteomes" id="UP000596661">
    <property type="component" value="Chromosome 7"/>
</dbReference>
<dbReference type="Gene3D" id="2.40.50.140">
    <property type="entry name" value="Nucleic acid-binding proteins"/>
    <property type="match status" value="1"/>
</dbReference>
<accession>A0A803Q6Z3</accession>
<evidence type="ECO:0000313" key="2">
    <source>
        <dbReference type="Proteomes" id="UP000596661"/>
    </source>
</evidence>
<protein>
    <submittedName>
        <fullName evidence="1">Uncharacterized protein</fullName>
    </submittedName>
</protein>
<dbReference type="GO" id="GO:0016607">
    <property type="term" value="C:nuclear speck"/>
    <property type="evidence" value="ECO:0007669"/>
    <property type="project" value="TreeGrafter"/>
</dbReference>
<organism evidence="1 2">
    <name type="scientific">Cannabis sativa</name>
    <name type="common">Hemp</name>
    <name type="synonym">Marijuana</name>
    <dbReference type="NCBI Taxonomy" id="3483"/>
    <lineage>
        <taxon>Eukaryota</taxon>
        <taxon>Viridiplantae</taxon>
        <taxon>Streptophyta</taxon>
        <taxon>Embryophyta</taxon>
        <taxon>Tracheophyta</taxon>
        <taxon>Spermatophyta</taxon>
        <taxon>Magnoliopsida</taxon>
        <taxon>eudicotyledons</taxon>
        <taxon>Gunneridae</taxon>
        <taxon>Pentapetalae</taxon>
        <taxon>rosids</taxon>
        <taxon>fabids</taxon>
        <taxon>Rosales</taxon>
        <taxon>Cannabaceae</taxon>
        <taxon>Cannabis</taxon>
    </lineage>
</organism>
<dbReference type="GO" id="GO:0005829">
    <property type="term" value="C:cytosol"/>
    <property type="evidence" value="ECO:0007669"/>
    <property type="project" value="TreeGrafter"/>
</dbReference>
<dbReference type="InterPro" id="IPR032245">
    <property type="entry name" value="RMI2"/>
</dbReference>
<dbReference type="PANTHER" id="PTHR33962:SF1">
    <property type="entry name" value="RECQ-MEDIATED GENOME INSTABILITY PROTEIN 2"/>
    <property type="match status" value="1"/>
</dbReference>
<dbReference type="AlphaFoldDB" id="A0A803Q6Z3"/>
<keyword evidence="2" id="KW-1185">Reference proteome</keyword>
<dbReference type="PANTHER" id="PTHR33962">
    <property type="entry name" value="RECQ-MEDIATED GENOME INSTABILITY PROTEIN 2 RMI2"/>
    <property type="match status" value="1"/>
</dbReference>
<dbReference type="GO" id="GO:0006281">
    <property type="term" value="P:DNA repair"/>
    <property type="evidence" value="ECO:0007669"/>
    <property type="project" value="TreeGrafter"/>
</dbReference>